<comment type="similarity">
    <text evidence="1">Belongs to the zeta toxin family.</text>
</comment>
<accession>A0A964BN93</accession>
<dbReference type="InterPro" id="IPR010488">
    <property type="entry name" value="Zeta_toxin_domain"/>
</dbReference>
<dbReference type="AlphaFoldDB" id="A0A964BN93"/>
<evidence type="ECO:0000256" key="4">
    <source>
        <dbReference type="ARBA" id="ARBA00022840"/>
    </source>
</evidence>
<evidence type="ECO:0000313" key="9">
    <source>
        <dbReference type="EMBL" id="MCC0175822.1"/>
    </source>
</evidence>
<reference evidence="9" key="1">
    <citation type="journal article" date="2021" name="Antonie Van Leeuwenhoek">
        <title>Draft genome and description of Waterburya agarophytonicola gen. nov. sp. nov. (Pleurocapsales, Cyanobacteria): a seaweed symbiont.</title>
        <authorList>
            <person name="Bonthond G."/>
            <person name="Shalygin S."/>
            <person name="Bayer T."/>
            <person name="Weinberger F."/>
        </authorList>
    </citation>
    <scope>NUCLEOTIDE SEQUENCE</scope>
    <source>
        <strain evidence="9">KI4</strain>
    </source>
</reference>
<dbReference type="GO" id="GO:0016301">
    <property type="term" value="F:kinase activity"/>
    <property type="evidence" value="ECO:0007669"/>
    <property type="project" value="InterPro"/>
</dbReference>
<dbReference type="PANTHER" id="PTHR39206:SF1">
    <property type="entry name" value="SLL8004 PROTEIN"/>
    <property type="match status" value="1"/>
</dbReference>
<dbReference type="Pfam" id="PF06414">
    <property type="entry name" value="Zeta_toxin"/>
    <property type="match status" value="1"/>
</dbReference>
<dbReference type="GO" id="GO:0005524">
    <property type="term" value="F:ATP binding"/>
    <property type="evidence" value="ECO:0007669"/>
    <property type="project" value="UniProtKB-KW"/>
</dbReference>
<evidence type="ECO:0000259" key="7">
    <source>
        <dbReference type="Pfam" id="PF06414"/>
    </source>
</evidence>
<feature type="domain" description="Zeta toxin" evidence="7">
    <location>
        <begin position="60"/>
        <end position="165"/>
    </location>
</feature>
<evidence type="ECO:0000256" key="1">
    <source>
        <dbReference type="ARBA" id="ARBA00009104"/>
    </source>
</evidence>
<dbReference type="InterPro" id="IPR040782">
    <property type="entry name" value="KfrB"/>
</dbReference>
<feature type="domain" description="KfrB" evidence="8">
    <location>
        <begin position="221"/>
        <end position="273"/>
    </location>
</feature>
<keyword evidence="10" id="KW-1185">Reference proteome</keyword>
<organism evidence="9 10">
    <name type="scientific">Waterburya agarophytonicola KI4</name>
    <dbReference type="NCBI Taxonomy" id="2874699"/>
    <lineage>
        <taxon>Bacteria</taxon>
        <taxon>Bacillati</taxon>
        <taxon>Cyanobacteriota</taxon>
        <taxon>Cyanophyceae</taxon>
        <taxon>Pleurocapsales</taxon>
        <taxon>Hyellaceae</taxon>
        <taxon>Waterburya</taxon>
        <taxon>Waterburya agarophytonicola</taxon>
    </lineage>
</organism>
<dbReference type="EMBL" id="JADWDC010000004">
    <property type="protein sequence ID" value="MCC0175822.1"/>
    <property type="molecule type" value="Genomic_DNA"/>
</dbReference>
<evidence type="ECO:0000256" key="3">
    <source>
        <dbReference type="ARBA" id="ARBA00022741"/>
    </source>
</evidence>
<name>A0A964BN93_9CYAN</name>
<dbReference type="Gene3D" id="3.40.50.300">
    <property type="entry name" value="P-loop containing nucleotide triphosphate hydrolases"/>
    <property type="match status" value="1"/>
</dbReference>
<evidence type="ECO:0000259" key="8">
    <source>
        <dbReference type="Pfam" id="PF18790"/>
    </source>
</evidence>
<proteinExistence type="inferred from homology"/>
<keyword evidence="4" id="KW-0067">ATP-binding</keyword>
<evidence type="ECO:0000256" key="6">
    <source>
        <dbReference type="ARBA" id="ARBA00048178"/>
    </source>
</evidence>
<gene>
    <name evidence="9" type="ORF">I4641_02350</name>
</gene>
<dbReference type="PANTHER" id="PTHR39206">
    <property type="entry name" value="SLL8004 PROTEIN"/>
    <property type="match status" value="1"/>
</dbReference>
<protein>
    <recommendedName>
        <fullName evidence="5">UDP-N-acetylglucosamine kinase</fullName>
        <ecNumber evidence="2">2.7.1.176</ecNumber>
    </recommendedName>
    <alternativeName>
        <fullName evidence="5">UDP-N-acetylglucosamine kinase</fullName>
    </alternativeName>
</protein>
<evidence type="ECO:0000256" key="2">
    <source>
        <dbReference type="ARBA" id="ARBA00011963"/>
    </source>
</evidence>
<dbReference type="EC" id="2.7.1.176" evidence="2"/>
<dbReference type="InterPro" id="IPR027417">
    <property type="entry name" value="P-loop_NTPase"/>
</dbReference>
<dbReference type="SUPFAM" id="SSF52540">
    <property type="entry name" value="P-loop containing nucleoside triphosphate hydrolases"/>
    <property type="match status" value="1"/>
</dbReference>
<dbReference type="Pfam" id="PF18790">
    <property type="entry name" value="KfrB"/>
    <property type="match status" value="1"/>
</dbReference>
<dbReference type="Proteomes" id="UP000729733">
    <property type="component" value="Unassembled WGS sequence"/>
</dbReference>
<evidence type="ECO:0000313" key="10">
    <source>
        <dbReference type="Proteomes" id="UP000729733"/>
    </source>
</evidence>
<comment type="caution">
    <text evidence="9">The sequence shown here is derived from an EMBL/GenBank/DDBJ whole genome shotgun (WGS) entry which is preliminary data.</text>
</comment>
<dbReference type="RefSeq" id="WP_229638821.1">
    <property type="nucleotide sequence ID" value="NZ_JADWDC010000004.1"/>
</dbReference>
<sequence>MRWSAPPSQSDVESPSVIGSGKSSITPVFQNQPGFPQKYINPDEIALTLGGDTMSKAYEASAIAAKERLKCIEQKVSFSFETVMSHPSKLAVLETAAEAGFETKVIFVSTENPNLNIDRVKQRVLDGGHNVPEDKIVSRYHRSLSYLPKAAEIADKTYIIDNSDSLQIKAVLSQGQVIEQPEVKIDWVEKTIATLNERLQKKLAIERVNPDSSVASLNRSNHTGKIKSVGKHFLVQQTKDNGTVVHENSILNSDESAVGHDVLINYRNGVHKISIPEISIDTSDKIEDTLFDLANSSKYIVLNRGIDKTSSEDLKVYNFPSGVTIEKSSESLSISYNDKLLRFDRDFNIIQNDFSNREILKLNQQTQSIKQHTLKQSRDREIQIDLYLSI</sequence>
<keyword evidence="3" id="KW-0547">Nucleotide-binding</keyword>
<comment type="catalytic activity">
    <reaction evidence="6">
        <text>UDP-N-acetyl-alpha-D-glucosamine + ATP = UDP-N-acetyl-alpha-D-glucosamine 3'-phosphate + ADP + H(+)</text>
        <dbReference type="Rhea" id="RHEA:32671"/>
        <dbReference type="ChEBI" id="CHEBI:15378"/>
        <dbReference type="ChEBI" id="CHEBI:30616"/>
        <dbReference type="ChEBI" id="CHEBI:57705"/>
        <dbReference type="ChEBI" id="CHEBI:64353"/>
        <dbReference type="ChEBI" id="CHEBI:456216"/>
        <dbReference type="EC" id="2.7.1.176"/>
    </reaction>
</comment>
<evidence type="ECO:0000256" key="5">
    <source>
        <dbReference type="ARBA" id="ARBA00032897"/>
    </source>
</evidence>